<evidence type="ECO:0000259" key="3">
    <source>
        <dbReference type="Pfam" id="PF24181"/>
    </source>
</evidence>
<feature type="domain" description="TTI1 N-terminal TPR" evidence="2">
    <location>
        <begin position="7"/>
        <end position="339"/>
    </location>
</feature>
<dbReference type="Pfam" id="PF24181">
    <property type="entry name" value="TPR_TTI1_C"/>
    <property type="match status" value="1"/>
</dbReference>
<evidence type="ECO:0000313" key="4">
    <source>
        <dbReference type="EMBL" id="KAF2638603.1"/>
    </source>
</evidence>
<evidence type="ECO:0000256" key="1">
    <source>
        <dbReference type="SAM" id="MobiDB-lite"/>
    </source>
</evidence>
<dbReference type="EMBL" id="MU006789">
    <property type="protein sequence ID" value="KAF2638603.1"/>
    <property type="molecule type" value="Genomic_DNA"/>
</dbReference>
<feature type="region of interest" description="Disordered" evidence="1">
    <location>
        <begin position="909"/>
        <end position="933"/>
    </location>
</feature>
<sequence>MDRHQMFIQLKSVCIEVLQVTANLSQQPGTRAKLVKALSDLISTIQAIISKAGPLDAKLTEYVFVPISQVLRISRTVPVRALELCLECISILLRGGWGGALSPELSGQLLILFTFMAKPTSAESGIAGSSEELQALALKCISELLTEVSRTTKGKQQLTATSGIPALGEAVLVILDSLTDSPSNEVKLQAAGAMQSLIPAVGDKDALASFLPRMVSSLTKILTPSSSNRTGFRILERSLDALNQLFICLLSDRATKGLPESSGEASQEGSKTIRSSSWLQATASQIKIALGNVLKQRNHDKSEVRKSLLQLCLTVVQECRTSLADCVNMVIETMVSLAGHTGPDDVIERKLKTLVLADEKLCDLLRESLHGWVISLPRLMQSKDDVGRRSMIHKISVTLRLLNESQIIIDDLLADNLRDSVSAILDDSKGVEAITESATPATLDRELILNSSTTTPSFQPLQLRLKGQQDMMTSFSHLLTELARSDSAATVAGDLLNSLDYGSPSNRLASFWVSVNLVRDMMRLNPSINDFIDLGTSNPQEELLDNLYSHSLDILTQQGTGEYENWHFPALALEVLAMQAARYKTEFRAELSETLYPVLHYLGSANPGLRSHAIICLNIIAQSCDYKSASDLVIANVDYIVNAVGLKLSYGDVSPQAPQVLLMMMRLCGPTLLLYLDDLVDSIFGALERYHGYPKLVELLFAVLKGMAEEGVKAPQLAITASPDQTSKEKDQNDITKMLAIISTLKTLEAEVLDPPEIEEITPNTFPQKPWAESNPTDPNAEGEEEQQQPEPPKDPPPPAPLTFSILLKISDLTQHYLTSSSSTLRTSLLSLLHTTIPALSKHENSFLPLINTLWPVLLPRLEDPEAYVVANALDIVSLMCEYAGNFMRSRMDAAWGLFRTVYRRCTKNTTTSSTSSSSSLSKKTPGPAKMKTTRLSDLSNITSSAKNTSRSATLPIADSSTFTALSSTYTSAPERMIYDSFVRLMCSVSRHVEIREEQFDDVLDMLDPVLEREDVKTALEVRNSDAVWLRLYWKGKNGGGAVRMEGGAVQRPDGEWAWVEL</sequence>
<organism evidence="4 5">
    <name type="scientific">Massarina eburnea CBS 473.64</name>
    <dbReference type="NCBI Taxonomy" id="1395130"/>
    <lineage>
        <taxon>Eukaryota</taxon>
        <taxon>Fungi</taxon>
        <taxon>Dikarya</taxon>
        <taxon>Ascomycota</taxon>
        <taxon>Pezizomycotina</taxon>
        <taxon>Dothideomycetes</taxon>
        <taxon>Pleosporomycetidae</taxon>
        <taxon>Pleosporales</taxon>
        <taxon>Massarineae</taxon>
        <taxon>Massarinaceae</taxon>
        <taxon>Massarina</taxon>
    </lineage>
</organism>
<dbReference type="InterPro" id="IPR057567">
    <property type="entry name" value="TPR_TTI1_C"/>
</dbReference>
<dbReference type="GO" id="GO:0005737">
    <property type="term" value="C:cytoplasm"/>
    <property type="evidence" value="ECO:0007669"/>
    <property type="project" value="TreeGrafter"/>
</dbReference>
<proteinExistence type="predicted"/>
<dbReference type="Pfam" id="PF24173">
    <property type="entry name" value="TPR_TTI1_N"/>
    <property type="match status" value="1"/>
</dbReference>
<dbReference type="AlphaFoldDB" id="A0A6A6RW02"/>
<dbReference type="InterPro" id="IPR011989">
    <property type="entry name" value="ARM-like"/>
</dbReference>
<dbReference type="Proteomes" id="UP000799753">
    <property type="component" value="Unassembled WGS sequence"/>
</dbReference>
<dbReference type="PANTHER" id="PTHR18460">
    <property type="entry name" value="TEL2 INTERACTING PROTEIN 1 TTI1 FAMILY MEMBER"/>
    <property type="match status" value="1"/>
</dbReference>
<keyword evidence="5" id="KW-1185">Reference proteome</keyword>
<evidence type="ECO:0008006" key="6">
    <source>
        <dbReference type="Google" id="ProtNLM"/>
    </source>
</evidence>
<evidence type="ECO:0000313" key="5">
    <source>
        <dbReference type="Proteomes" id="UP000799753"/>
    </source>
</evidence>
<accession>A0A6A6RW02</accession>
<name>A0A6A6RW02_9PLEO</name>
<feature type="domain" description="TTI1 C-terminal TPR" evidence="3">
    <location>
        <begin position="724"/>
        <end position="916"/>
    </location>
</feature>
<dbReference type="InterPro" id="IPR057566">
    <property type="entry name" value="TPR_TTI1_N"/>
</dbReference>
<dbReference type="InterPro" id="IPR052587">
    <property type="entry name" value="TELO2-interacting_protein_1"/>
</dbReference>
<evidence type="ECO:0000259" key="2">
    <source>
        <dbReference type="Pfam" id="PF24173"/>
    </source>
</evidence>
<dbReference type="InterPro" id="IPR049362">
    <property type="entry name" value="TTI1_rpt"/>
</dbReference>
<reference evidence="4" key="1">
    <citation type="journal article" date="2020" name="Stud. Mycol.">
        <title>101 Dothideomycetes genomes: a test case for predicting lifestyles and emergence of pathogens.</title>
        <authorList>
            <person name="Haridas S."/>
            <person name="Albert R."/>
            <person name="Binder M."/>
            <person name="Bloem J."/>
            <person name="Labutti K."/>
            <person name="Salamov A."/>
            <person name="Andreopoulos B."/>
            <person name="Baker S."/>
            <person name="Barry K."/>
            <person name="Bills G."/>
            <person name="Bluhm B."/>
            <person name="Cannon C."/>
            <person name="Castanera R."/>
            <person name="Culley D."/>
            <person name="Daum C."/>
            <person name="Ezra D."/>
            <person name="Gonzalez J."/>
            <person name="Henrissat B."/>
            <person name="Kuo A."/>
            <person name="Liang C."/>
            <person name="Lipzen A."/>
            <person name="Lutzoni F."/>
            <person name="Magnuson J."/>
            <person name="Mondo S."/>
            <person name="Nolan M."/>
            <person name="Ohm R."/>
            <person name="Pangilinan J."/>
            <person name="Park H.-J."/>
            <person name="Ramirez L."/>
            <person name="Alfaro M."/>
            <person name="Sun H."/>
            <person name="Tritt A."/>
            <person name="Yoshinaga Y."/>
            <person name="Zwiers L.-H."/>
            <person name="Turgeon B."/>
            <person name="Goodwin S."/>
            <person name="Spatafora J."/>
            <person name="Crous P."/>
            <person name="Grigoriev I."/>
        </authorList>
    </citation>
    <scope>NUCLEOTIDE SEQUENCE</scope>
    <source>
        <strain evidence="4">CBS 473.64</strain>
    </source>
</reference>
<dbReference type="Gene3D" id="1.25.10.10">
    <property type="entry name" value="Leucine-rich Repeat Variant"/>
    <property type="match status" value="2"/>
</dbReference>
<feature type="region of interest" description="Disordered" evidence="1">
    <location>
        <begin position="754"/>
        <end position="801"/>
    </location>
</feature>
<dbReference type="SUPFAM" id="SSF48371">
    <property type="entry name" value="ARM repeat"/>
    <property type="match status" value="1"/>
</dbReference>
<feature type="compositionally biased region" description="Low complexity" evidence="1">
    <location>
        <begin position="909"/>
        <end position="925"/>
    </location>
</feature>
<dbReference type="PANTHER" id="PTHR18460:SF3">
    <property type="entry name" value="TELO2-INTERACTING PROTEIN 1 HOMOLOG"/>
    <property type="match status" value="1"/>
</dbReference>
<gene>
    <name evidence="4" type="ORF">P280DRAFT_75379</name>
</gene>
<dbReference type="Pfam" id="PF21547">
    <property type="entry name" value="TTI1"/>
    <property type="match status" value="1"/>
</dbReference>
<dbReference type="InterPro" id="IPR016024">
    <property type="entry name" value="ARM-type_fold"/>
</dbReference>
<protein>
    <recommendedName>
        <fullName evidence="6">ARM repeat-containing protein</fullName>
    </recommendedName>
</protein>
<dbReference type="OrthoDB" id="49511at2759"/>